<dbReference type="EMBL" id="JAODUO010002218">
    <property type="protein sequence ID" value="KAK2154123.1"/>
    <property type="molecule type" value="Genomic_DNA"/>
</dbReference>
<accession>A0AAD9JKI1</accession>
<organism evidence="2 3">
    <name type="scientific">Ridgeia piscesae</name>
    <name type="common">Tubeworm</name>
    <dbReference type="NCBI Taxonomy" id="27915"/>
    <lineage>
        <taxon>Eukaryota</taxon>
        <taxon>Metazoa</taxon>
        <taxon>Spiralia</taxon>
        <taxon>Lophotrochozoa</taxon>
        <taxon>Annelida</taxon>
        <taxon>Polychaeta</taxon>
        <taxon>Sedentaria</taxon>
        <taxon>Canalipalpata</taxon>
        <taxon>Sabellida</taxon>
        <taxon>Siboglinidae</taxon>
        <taxon>Ridgeia</taxon>
    </lineage>
</organism>
<keyword evidence="3" id="KW-1185">Reference proteome</keyword>
<sequence length="118" mass="13276">MWNNCIQLHAKQSKGCTPRFSVANERKIGLAWQQSLHSVNCQFKSGRYKLYDELLTGGRGQKPATTNVALQIVLQDSAISNTKMCYLLTSVNVPPLSRRRMQKNSQHGRQHKCTACNG</sequence>
<proteinExistence type="predicted"/>
<comment type="caution">
    <text evidence="2">The sequence shown here is derived from an EMBL/GenBank/DDBJ whole genome shotgun (WGS) entry which is preliminary data.</text>
</comment>
<dbReference type="Pfam" id="PF20700">
    <property type="entry name" value="Mutator"/>
    <property type="match status" value="1"/>
</dbReference>
<gene>
    <name evidence="2" type="ORF">NP493_2221g00013</name>
</gene>
<dbReference type="Proteomes" id="UP001209878">
    <property type="component" value="Unassembled WGS sequence"/>
</dbReference>
<evidence type="ECO:0000313" key="3">
    <source>
        <dbReference type="Proteomes" id="UP001209878"/>
    </source>
</evidence>
<dbReference type="AlphaFoldDB" id="A0AAD9JKI1"/>
<dbReference type="InterPro" id="IPR049012">
    <property type="entry name" value="Mutator_transp_dom"/>
</dbReference>
<protein>
    <recommendedName>
        <fullName evidence="1">Mutator-like transposase domain-containing protein</fullName>
    </recommendedName>
</protein>
<feature type="domain" description="Mutator-like transposase" evidence="1">
    <location>
        <begin position="1"/>
        <end position="107"/>
    </location>
</feature>
<name>A0AAD9JKI1_RIDPI</name>
<evidence type="ECO:0000259" key="1">
    <source>
        <dbReference type="Pfam" id="PF20700"/>
    </source>
</evidence>
<evidence type="ECO:0000313" key="2">
    <source>
        <dbReference type="EMBL" id="KAK2154123.1"/>
    </source>
</evidence>
<reference evidence="2" key="1">
    <citation type="journal article" date="2023" name="Mol. Biol. Evol.">
        <title>Third-Generation Sequencing Reveals the Adaptive Role of the Epigenome in Three Deep-Sea Polychaetes.</title>
        <authorList>
            <person name="Perez M."/>
            <person name="Aroh O."/>
            <person name="Sun Y."/>
            <person name="Lan Y."/>
            <person name="Juniper S.K."/>
            <person name="Young C.R."/>
            <person name="Angers B."/>
            <person name="Qian P.Y."/>
        </authorList>
    </citation>
    <scope>NUCLEOTIDE SEQUENCE</scope>
    <source>
        <strain evidence="2">R07B-5</strain>
    </source>
</reference>